<feature type="transmembrane region" description="Helical" evidence="6">
    <location>
        <begin position="290"/>
        <end position="313"/>
    </location>
</feature>
<dbReference type="InterPro" id="IPR003689">
    <property type="entry name" value="ZIP"/>
</dbReference>
<gene>
    <name evidence="7" type="ORF">BG015_006099</name>
</gene>
<feature type="transmembrane region" description="Helical" evidence="6">
    <location>
        <begin position="262"/>
        <end position="284"/>
    </location>
</feature>
<feature type="transmembrane region" description="Helical" evidence="6">
    <location>
        <begin position="20"/>
        <end position="42"/>
    </location>
</feature>
<evidence type="ECO:0000256" key="4">
    <source>
        <dbReference type="ARBA" id="ARBA00023136"/>
    </source>
</evidence>
<keyword evidence="8" id="KW-1185">Reference proteome</keyword>
<protein>
    <recommendedName>
        <fullName evidence="9">Zinc/iron permease</fullName>
    </recommendedName>
</protein>
<keyword evidence="4 6" id="KW-0472">Membrane</keyword>
<keyword evidence="2 6" id="KW-0812">Transmembrane</keyword>
<evidence type="ECO:0000256" key="5">
    <source>
        <dbReference type="SAM" id="MobiDB-lite"/>
    </source>
</evidence>
<feature type="transmembrane region" description="Helical" evidence="6">
    <location>
        <begin position="399"/>
        <end position="418"/>
    </location>
</feature>
<evidence type="ECO:0000256" key="2">
    <source>
        <dbReference type="ARBA" id="ARBA00022692"/>
    </source>
</evidence>
<dbReference type="Proteomes" id="UP000748756">
    <property type="component" value="Unassembled WGS sequence"/>
</dbReference>
<evidence type="ECO:0000313" key="7">
    <source>
        <dbReference type="EMBL" id="KAF9151880.1"/>
    </source>
</evidence>
<dbReference type="PANTHER" id="PTHR11040:SF44">
    <property type="entry name" value="PROTEIN ZNTC-RELATED"/>
    <property type="match status" value="1"/>
</dbReference>
<feature type="transmembrane region" description="Helical" evidence="6">
    <location>
        <begin position="325"/>
        <end position="345"/>
    </location>
</feature>
<accession>A0A9P5VC82</accession>
<proteinExistence type="predicted"/>
<feature type="transmembrane region" description="Helical" evidence="6">
    <location>
        <begin position="101"/>
        <end position="121"/>
    </location>
</feature>
<dbReference type="AlphaFoldDB" id="A0A9P5VC82"/>
<organism evidence="7 8">
    <name type="scientific">Linnemannia schmuckeri</name>
    <dbReference type="NCBI Taxonomy" id="64567"/>
    <lineage>
        <taxon>Eukaryota</taxon>
        <taxon>Fungi</taxon>
        <taxon>Fungi incertae sedis</taxon>
        <taxon>Mucoromycota</taxon>
        <taxon>Mortierellomycotina</taxon>
        <taxon>Mortierellomycetes</taxon>
        <taxon>Mortierellales</taxon>
        <taxon>Mortierellaceae</taxon>
        <taxon>Linnemannia</taxon>
    </lineage>
</organism>
<feature type="transmembrane region" description="Helical" evidence="6">
    <location>
        <begin position="357"/>
        <end position="379"/>
    </location>
</feature>
<comment type="caution">
    <text evidence="7">The sequence shown here is derived from an EMBL/GenBank/DDBJ whole genome shotgun (WGS) entry which is preliminary data.</text>
</comment>
<evidence type="ECO:0008006" key="9">
    <source>
        <dbReference type="Google" id="ProtNLM"/>
    </source>
</evidence>
<feature type="region of interest" description="Disordered" evidence="5">
    <location>
        <begin position="222"/>
        <end position="255"/>
    </location>
</feature>
<comment type="subcellular location">
    <subcellularLocation>
        <location evidence="1">Membrane</location>
        <topology evidence="1">Multi-pass membrane protein</topology>
    </subcellularLocation>
</comment>
<feature type="transmembrane region" description="Helical" evidence="6">
    <location>
        <begin position="63"/>
        <end position="81"/>
    </location>
</feature>
<dbReference type="OrthoDB" id="448280at2759"/>
<dbReference type="EMBL" id="JAAAUQ010000286">
    <property type="protein sequence ID" value="KAF9151880.1"/>
    <property type="molecule type" value="Genomic_DNA"/>
</dbReference>
<evidence type="ECO:0000256" key="6">
    <source>
        <dbReference type="SAM" id="Phobius"/>
    </source>
</evidence>
<reference evidence="7" key="1">
    <citation type="journal article" date="2020" name="Fungal Divers.">
        <title>Resolving the Mortierellaceae phylogeny through synthesis of multi-gene phylogenetics and phylogenomics.</title>
        <authorList>
            <person name="Vandepol N."/>
            <person name="Liber J."/>
            <person name="Desiro A."/>
            <person name="Na H."/>
            <person name="Kennedy M."/>
            <person name="Barry K."/>
            <person name="Grigoriev I.V."/>
            <person name="Miller A.N."/>
            <person name="O'Donnell K."/>
            <person name="Stajich J.E."/>
            <person name="Bonito G."/>
        </authorList>
    </citation>
    <scope>NUCLEOTIDE SEQUENCE</scope>
    <source>
        <strain evidence="7">NRRL 6426</strain>
    </source>
</reference>
<dbReference type="GO" id="GO:0005385">
    <property type="term" value="F:zinc ion transmembrane transporter activity"/>
    <property type="evidence" value="ECO:0007669"/>
    <property type="project" value="TreeGrafter"/>
</dbReference>
<dbReference type="PANTHER" id="PTHR11040">
    <property type="entry name" value="ZINC/IRON TRANSPORTER"/>
    <property type="match status" value="1"/>
</dbReference>
<evidence type="ECO:0000313" key="8">
    <source>
        <dbReference type="Proteomes" id="UP000748756"/>
    </source>
</evidence>
<name>A0A9P5VC82_9FUNG</name>
<dbReference type="Pfam" id="PF02535">
    <property type="entry name" value="Zip"/>
    <property type="match status" value="1"/>
</dbReference>
<evidence type="ECO:0000256" key="3">
    <source>
        <dbReference type="ARBA" id="ARBA00022989"/>
    </source>
</evidence>
<feature type="region of interest" description="Disordered" evidence="5">
    <location>
        <begin position="151"/>
        <end position="182"/>
    </location>
</feature>
<evidence type="ECO:0000256" key="1">
    <source>
        <dbReference type="ARBA" id="ARBA00004141"/>
    </source>
</evidence>
<dbReference type="GO" id="GO:0005886">
    <property type="term" value="C:plasma membrane"/>
    <property type="evidence" value="ECO:0007669"/>
    <property type="project" value="TreeGrafter"/>
</dbReference>
<feature type="compositionally biased region" description="Basic and acidic residues" evidence="5">
    <location>
        <begin position="231"/>
        <end position="247"/>
    </location>
</feature>
<keyword evidence="3 6" id="KW-1133">Transmembrane helix</keyword>
<sequence length="419" mass="45379">MADNSTDTPTVEDYDLSLHIGGLFANMAASTFGVLLPILFAYTTFNAQTTYKIHSVIQTARTFGSGVILATAFIHMLPTAFSNLSDPSLPEIFQEDTGYTGWAGLIAMVSAMLLQLLEYTATQRFFSRSKKNSKKSGGDVHAIDRLSVFDSEEDDVTSGQQHSEKKRVVSEDVGSLEEGRRGHAAIPVAPVDGLVAKPEDCLHMGHVHGGEILLVNKNNKNQHQNQHLHPHHGESEHNHSHAAHDSYKASSSSQQEQRSREIGTYILEFGIALHSVIIGITLGATAGAEFVSLLIALLFHQFFEGVALGGRIASLQFKRSSLQPWLLSAWFACSTPLGMAIGIGIRSTYEGESVTSLIVQGVFDACSAGILLYTAMVQLMSTEINSNVAFRESSPKSQVVQFLALWFGAAAMAIVGKWA</sequence>